<proteinExistence type="inferred from homology"/>
<accession>A0A5A7QXT4</accession>
<dbReference type="OrthoDB" id="748129at2759"/>
<dbReference type="PANTHER" id="PTHR31087:SF131">
    <property type="entry name" value="TRANSLATION INITIATION FACTOR 2B FAMILY PROTEIN, PUTATIVE, EXPRESSED-RELATED"/>
    <property type="match status" value="1"/>
</dbReference>
<dbReference type="InterPro" id="IPR038595">
    <property type="entry name" value="LOR_sf"/>
</dbReference>
<sequence length="299" mass="33758">MKWELMKKIYPNGNGFSWCPSSSSSSSSSSCSDDDPMVVLTVWKKSLVLNCEGFTVFDANGNLVYRVDNYINGPRRVRVSNFNEISLMDALGNSILTIRRQRKKLDSSNWFLYDGETTDNPRFTVMKRKSINSSRKWAAHVISNDNNNHNNYVIEANRCCCCVYDEKRRRRVAELKPKETCVKGLAFGADVFQLLLFPDFDPSLAMAIVILLDHMGSLAQRSRTGHGRRLLIRSRRRAVLAGCDGCLSGCGCSWRWLSLVARLGSRFLVTSGKSDVDFESGAMSFPSIFACCRSCWRFS</sequence>
<reference evidence="3" key="1">
    <citation type="journal article" date="2019" name="Curr. Biol.">
        <title>Genome Sequence of Striga asiatica Provides Insight into the Evolution of Plant Parasitism.</title>
        <authorList>
            <person name="Yoshida S."/>
            <person name="Kim S."/>
            <person name="Wafula E.K."/>
            <person name="Tanskanen J."/>
            <person name="Kim Y.M."/>
            <person name="Honaas L."/>
            <person name="Yang Z."/>
            <person name="Spallek T."/>
            <person name="Conn C.E."/>
            <person name="Ichihashi Y."/>
            <person name="Cheong K."/>
            <person name="Cui S."/>
            <person name="Der J.P."/>
            <person name="Gundlach H."/>
            <person name="Jiao Y."/>
            <person name="Hori C."/>
            <person name="Ishida J.K."/>
            <person name="Kasahara H."/>
            <person name="Kiba T."/>
            <person name="Kim M.S."/>
            <person name="Koo N."/>
            <person name="Laohavisit A."/>
            <person name="Lee Y.H."/>
            <person name="Lumba S."/>
            <person name="McCourt P."/>
            <person name="Mortimer J.C."/>
            <person name="Mutuku J.M."/>
            <person name="Nomura T."/>
            <person name="Sasaki-Sekimoto Y."/>
            <person name="Seto Y."/>
            <person name="Wang Y."/>
            <person name="Wakatake T."/>
            <person name="Sakakibara H."/>
            <person name="Demura T."/>
            <person name="Yamaguchi S."/>
            <person name="Yoneyama K."/>
            <person name="Manabe R.I."/>
            <person name="Nelson D.C."/>
            <person name="Schulman A.H."/>
            <person name="Timko M.P."/>
            <person name="dePamphilis C.W."/>
            <person name="Choi D."/>
            <person name="Shirasu K."/>
        </authorList>
    </citation>
    <scope>NUCLEOTIDE SEQUENCE [LARGE SCALE GENOMIC DNA]</scope>
    <source>
        <strain evidence="3">cv. UVA1</strain>
    </source>
</reference>
<dbReference type="InterPro" id="IPR025659">
    <property type="entry name" value="Tubby-like_C"/>
</dbReference>
<dbReference type="PROSITE" id="PS51257">
    <property type="entry name" value="PROKAR_LIPOPROTEIN"/>
    <property type="match status" value="1"/>
</dbReference>
<dbReference type="Gene3D" id="2.40.160.200">
    <property type="entry name" value="LURP1-related"/>
    <property type="match status" value="1"/>
</dbReference>
<dbReference type="AlphaFoldDB" id="A0A5A7QXT4"/>
<comment type="caution">
    <text evidence="2">The sequence shown here is derived from an EMBL/GenBank/DDBJ whole genome shotgun (WGS) entry which is preliminary data.</text>
</comment>
<evidence type="ECO:0000313" key="3">
    <source>
        <dbReference type="Proteomes" id="UP000325081"/>
    </source>
</evidence>
<keyword evidence="3" id="KW-1185">Reference proteome</keyword>
<dbReference type="SUPFAM" id="SSF54518">
    <property type="entry name" value="Tubby C-terminal domain-like"/>
    <property type="match status" value="1"/>
</dbReference>
<name>A0A5A7QXT4_STRAF</name>
<dbReference type="InterPro" id="IPR007612">
    <property type="entry name" value="LOR"/>
</dbReference>
<gene>
    <name evidence="2" type="ORF">STAS_27488</name>
</gene>
<dbReference type="Pfam" id="PF04525">
    <property type="entry name" value="LOR"/>
    <property type="match status" value="1"/>
</dbReference>
<organism evidence="2 3">
    <name type="scientific">Striga asiatica</name>
    <name type="common">Asiatic witchweed</name>
    <name type="synonym">Buchnera asiatica</name>
    <dbReference type="NCBI Taxonomy" id="4170"/>
    <lineage>
        <taxon>Eukaryota</taxon>
        <taxon>Viridiplantae</taxon>
        <taxon>Streptophyta</taxon>
        <taxon>Embryophyta</taxon>
        <taxon>Tracheophyta</taxon>
        <taxon>Spermatophyta</taxon>
        <taxon>Magnoliopsida</taxon>
        <taxon>eudicotyledons</taxon>
        <taxon>Gunneridae</taxon>
        <taxon>Pentapetalae</taxon>
        <taxon>asterids</taxon>
        <taxon>lamiids</taxon>
        <taxon>Lamiales</taxon>
        <taxon>Orobanchaceae</taxon>
        <taxon>Buchnereae</taxon>
        <taxon>Striga</taxon>
    </lineage>
</organism>
<comment type="similarity">
    <text evidence="1">Belongs to the LOR family.</text>
</comment>
<protein>
    <submittedName>
        <fullName evidence="2">Uncharacterized protein</fullName>
    </submittedName>
</protein>
<dbReference type="PANTHER" id="PTHR31087">
    <property type="match status" value="1"/>
</dbReference>
<dbReference type="EMBL" id="BKCP01009181">
    <property type="protein sequence ID" value="GER50195.1"/>
    <property type="molecule type" value="Genomic_DNA"/>
</dbReference>
<evidence type="ECO:0000256" key="1">
    <source>
        <dbReference type="ARBA" id="ARBA00005437"/>
    </source>
</evidence>
<dbReference type="Proteomes" id="UP000325081">
    <property type="component" value="Unassembled WGS sequence"/>
</dbReference>
<evidence type="ECO:0000313" key="2">
    <source>
        <dbReference type="EMBL" id="GER50195.1"/>
    </source>
</evidence>